<feature type="compositionally biased region" description="Polar residues" evidence="1">
    <location>
        <begin position="67"/>
        <end position="77"/>
    </location>
</feature>
<feature type="region of interest" description="Disordered" evidence="1">
    <location>
        <begin position="62"/>
        <end position="149"/>
    </location>
</feature>
<evidence type="ECO:0000313" key="2">
    <source>
        <dbReference type="EMBL" id="KAJ1156152.1"/>
    </source>
</evidence>
<dbReference type="Proteomes" id="UP001066276">
    <property type="component" value="Chromosome 5"/>
</dbReference>
<dbReference type="EMBL" id="JANPWB010000009">
    <property type="protein sequence ID" value="KAJ1156152.1"/>
    <property type="molecule type" value="Genomic_DNA"/>
</dbReference>
<dbReference type="AlphaFoldDB" id="A0AAV7RX07"/>
<feature type="region of interest" description="Disordered" evidence="1">
    <location>
        <begin position="1"/>
        <end position="39"/>
    </location>
</feature>
<feature type="compositionally biased region" description="Low complexity" evidence="1">
    <location>
        <begin position="134"/>
        <end position="148"/>
    </location>
</feature>
<evidence type="ECO:0000313" key="3">
    <source>
        <dbReference type="Proteomes" id="UP001066276"/>
    </source>
</evidence>
<comment type="caution">
    <text evidence="2">The sequence shown here is derived from an EMBL/GenBank/DDBJ whole genome shotgun (WGS) entry which is preliminary data.</text>
</comment>
<sequence length="215" mass="22486">MLATDYYFTSHRTGDLGPLPSDLSRRAPPGRPSTSSEAPRSAASLLLTFSPVVILWCSAPQGARPRQGQSGAPTSSGAAGRPQAPPTRSPSGKTPGPRPPLRLRRGPPQASLLTRESSLPALRPVQLGPPILPSARGGTSRARSRTASHCCRPGHGYAAPGAPRAPLVTLLCLLACCPNGLPRRLGPQPCLEARGSTRSRPKRLRSPVLSSGRRG</sequence>
<gene>
    <name evidence="2" type="ORF">NDU88_008876</name>
</gene>
<protein>
    <submittedName>
        <fullName evidence="2">Uncharacterized protein</fullName>
    </submittedName>
</protein>
<proteinExistence type="predicted"/>
<keyword evidence="3" id="KW-1185">Reference proteome</keyword>
<reference evidence="2" key="1">
    <citation type="journal article" date="2022" name="bioRxiv">
        <title>Sequencing and chromosome-scale assembly of the giantPleurodeles waltlgenome.</title>
        <authorList>
            <person name="Brown T."/>
            <person name="Elewa A."/>
            <person name="Iarovenko S."/>
            <person name="Subramanian E."/>
            <person name="Araus A.J."/>
            <person name="Petzold A."/>
            <person name="Susuki M."/>
            <person name="Suzuki K.-i.T."/>
            <person name="Hayashi T."/>
            <person name="Toyoda A."/>
            <person name="Oliveira C."/>
            <person name="Osipova E."/>
            <person name="Leigh N.D."/>
            <person name="Simon A."/>
            <person name="Yun M.H."/>
        </authorList>
    </citation>
    <scope>NUCLEOTIDE SEQUENCE</scope>
    <source>
        <strain evidence="2">20211129_DDA</strain>
        <tissue evidence="2">Liver</tissue>
    </source>
</reference>
<organism evidence="2 3">
    <name type="scientific">Pleurodeles waltl</name>
    <name type="common">Iberian ribbed newt</name>
    <dbReference type="NCBI Taxonomy" id="8319"/>
    <lineage>
        <taxon>Eukaryota</taxon>
        <taxon>Metazoa</taxon>
        <taxon>Chordata</taxon>
        <taxon>Craniata</taxon>
        <taxon>Vertebrata</taxon>
        <taxon>Euteleostomi</taxon>
        <taxon>Amphibia</taxon>
        <taxon>Batrachia</taxon>
        <taxon>Caudata</taxon>
        <taxon>Salamandroidea</taxon>
        <taxon>Salamandridae</taxon>
        <taxon>Pleurodelinae</taxon>
        <taxon>Pleurodeles</taxon>
    </lineage>
</organism>
<accession>A0AAV7RX07</accession>
<feature type="region of interest" description="Disordered" evidence="1">
    <location>
        <begin position="186"/>
        <end position="215"/>
    </location>
</feature>
<evidence type="ECO:0000256" key="1">
    <source>
        <dbReference type="SAM" id="MobiDB-lite"/>
    </source>
</evidence>
<name>A0AAV7RX07_PLEWA</name>